<sequence>MSPGSNTESYPAFAHIGLRENPGKNLPRPGIEPGPPDFAARPLIVTPQENVKKPIRRDRRRDQTPNLTSLQDLFGIPNRRCDEQETLPHFLGFCHHGELLRINRHNTVRSLIASSIRQNASYEVYEEVGCVSSDGSTRCADIIIDRQKDKGVILDPTIRFEMHEQQPQETARMANEMDVRVYSNFSISLWSDLEPRTQAVGVDLCGQILSLVRRRSGVESLLFEKSTVTFVVDKGARFGSDPSYDCSIMEFE</sequence>
<evidence type="ECO:0000313" key="3">
    <source>
        <dbReference type="Proteomes" id="UP001148838"/>
    </source>
</evidence>
<accession>A0ABQ8T4X1</accession>
<organism evidence="2 3">
    <name type="scientific">Periplaneta americana</name>
    <name type="common">American cockroach</name>
    <name type="synonym">Blatta americana</name>
    <dbReference type="NCBI Taxonomy" id="6978"/>
    <lineage>
        <taxon>Eukaryota</taxon>
        <taxon>Metazoa</taxon>
        <taxon>Ecdysozoa</taxon>
        <taxon>Arthropoda</taxon>
        <taxon>Hexapoda</taxon>
        <taxon>Insecta</taxon>
        <taxon>Pterygota</taxon>
        <taxon>Neoptera</taxon>
        <taxon>Polyneoptera</taxon>
        <taxon>Dictyoptera</taxon>
        <taxon>Blattodea</taxon>
        <taxon>Blattoidea</taxon>
        <taxon>Blattidae</taxon>
        <taxon>Blattinae</taxon>
        <taxon>Periplaneta</taxon>
    </lineage>
</organism>
<evidence type="ECO:0000256" key="1">
    <source>
        <dbReference type="SAM" id="MobiDB-lite"/>
    </source>
</evidence>
<dbReference type="Proteomes" id="UP001148838">
    <property type="component" value="Unassembled WGS sequence"/>
</dbReference>
<gene>
    <name evidence="2" type="ORF">ANN_10961</name>
</gene>
<reference evidence="2 3" key="1">
    <citation type="journal article" date="2022" name="Allergy">
        <title>Genome assembly and annotation of Periplaneta americana reveal a comprehensive cockroach allergen profile.</title>
        <authorList>
            <person name="Wang L."/>
            <person name="Xiong Q."/>
            <person name="Saelim N."/>
            <person name="Wang L."/>
            <person name="Nong W."/>
            <person name="Wan A.T."/>
            <person name="Shi M."/>
            <person name="Liu X."/>
            <person name="Cao Q."/>
            <person name="Hui J.H.L."/>
            <person name="Sookrung N."/>
            <person name="Leung T.F."/>
            <person name="Tungtrongchitr A."/>
            <person name="Tsui S.K.W."/>
        </authorList>
    </citation>
    <scope>NUCLEOTIDE SEQUENCE [LARGE SCALE GENOMIC DNA]</scope>
    <source>
        <strain evidence="2">PWHHKU_190912</strain>
    </source>
</reference>
<protein>
    <submittedName>
        <fullName evidence="2">Uncharacterized protein</fullName>
    </submittedName>
</protein>
<dbReference type="EMBL" id="JAJSOF020000015">
    <property type="protein sequence ID" value="KAJ4441111.1"/>
    <property type="molecule type" value="Genomic_DNA"/>
</dbReference>
<proteinExistence type="predicted"/>
<comment type="caution">
    <text evidence="2">The sequence shown here is derived from an EMBL/GenBank/DDBJ whole genome shotgun (WGS) entry which is preliminary data.</text>
</comment>
<keyword evidence="3" id="KW-1185">Reference proteome</keyword>
<name>A0ABQ8T4X1_PERAM</name>
<evidence type="ECO:0000313" key="2">
    <source>
        <dbReference type="EMBL" id="KAJ4441111.1"/>
    </source>
</evidence>
<feature type="region of interest" description="Disordered" evidence="1">
    <location>
        <begin position="1"/>
        <end position="42"/>
    </location>
</feature>